<reference evidence="2" key="1">
    <citation type="journal article" date="2009" name="Rice">
        <title>De Novo Next Generation Sequencing of Plant Genomes.</title>
        <authorList>
            <person name="Rounsley S."/>
            <person name="Marri P.R."/>
            <person name="Yu Y."/>
            <person name="He R."/>
            <person name="Sisneros N."/>
            <person name="Goicoechea J.L."/>
            <person name="Lee S.J."/>
            <person name="Angelova A."/>
            <person name="Kudrna D."/>
            <person name="Luo M."/>
            <person name="Affourtit J."/>
            <person name="Desany B."/>
            <person name="Knight J."/>
            <person name="Niazi F."/>
            <person name="Egholm M."/>
            <person name="Wing R.A."/>
        </authorList>
    </citation>
    <scope>NUCLEOTIDE SEQUENCE [LARGE SCALE GENOMIC DNA]</scope>
    <source>
        <strain evidence="2">cv. IRGC 105608</strain>
    </source>
</reference>
<name>A0A0D3HG09_9ORYZ</name>
<protein>
    <submittedName>
        <fullName evidence="2">Uncharacterized protein</fullName>
    </submittedName>
</protein>
<organism evidence="2">
    <name type="scientific">Oryza barthii</name>
    <dbReference type="NCBI Taxonomy" id="65489"/>
    <lineage>
        <taxon>Eukaryota</taxon>
        <taxon>Viridiplantae</taxon>
        <taxon>Streptophyta</taxon>
        <taxon>Embryophyta</taxon>
        <taxon>Tracheophyta</taxon>
        <taxon>Spermatophyta</taxon>
        <taxon>Magnoliopsida</taxon>
        <taxon>Liliopsida</taxon>
        <taxon>Poales</taxon>
        <taxon>Poaceae</taxon>
        <taxon>BOP clade</taxon>
        <taxon>Oryzoideae</taxon>
        <taxon>Oryzeae</taxon>
        <taxon>Oryzinae</taxon>
        <taxon>Oryza</taxon>
    </lineage>
</organism>
<evidence type="ECO:0000313" key="2">
    <source>
        <dbReference type="EnsemblPlants" id="OBART10G16900.1"/>
    </source>
</evidence>
<dbReference type="Proteomes" id="UP000026960">
    <property type="component" value="Chromosome 10"/>
</dbReference>
<keyword evidence="1" id="KW-1133">Transmembrane helix</keyword>
<dbReference type="PaxDb" id="65489-OBART10G16900.1"/>
<feature type="transmembrane region" description="Helical" evidence="1">
    <location>
        <begin position="123"/>
        <end position="139"/>
    </location>
</feature>
<accession>A0A0D3HG09</accession>
<keyword evidence="3" id="KW-1185">Reference proteome</keyword>
<evidence type="ECO:0000256" key="1">
    <source>
        <dbReference type="SAM" id="Phobius"/>
    </source>
</evidence>
<proteinExistence type="predicted"/>
<dbReference type="Gramene" id="OBART10G16900.1">
    <property type="protein sequence ID" value="OBART10G16900.1"/>
    <property type="gene ID" value="OBART10G16900"/>
</dbReference>
<dbReference type="HOGENOM" id="CLU_137054_0_0_1"/>
<keyword evidence="1" id="KW-0812">Transmembrane</keyword>
<evidence type="ECO:0000313" key="3">
    <source>
        <dbReference type="Proteomes" id="UP000026960"/>
    </source>
</evidence>
<dbReference type="AlphaFoldDB" id="A0A0D3HG09"/>
<keyword evidence="1" id="KW-0472">Membrane</keyword>
<reference evidence="2" key="2">
    <citation type="submission" date="2015-03" db="UniProtKB">
        <authorList>
            <consortium name="EnsemblPlants"/>
        </authorList>
    </citation>
    <scope>IDENTIFICATION</scope>
</reference>
<dbReference type="EnsemblPlants" id="OBART10G16900.1">
    <property type="protein sequence ID" value="OBART10G16900.1"/>
    <property type="gene ID" value="OBART10G16900"/>
</dbReference>
<sequence>MAAEAAARGEGHDDGYFPILEVRILDEAWLRGGLWWRRGIRGEQGLAMAMAQQPGNVNVAGFLQALRRLRNRVIMMLWMRMLLRQLVVRWWLRVHFRRFMWVWHLRVLRARVRLFLWRIRHDHLVYILDTIMVLAYVVFKINASFIGYIEFVKLNCSSASLVGDE</sequence>